<keyword evidence="3" id="KW-1185">Reference proteome</keyword>
<sequence length="205" mass="23046">MKQSSSITYKLFLVVLLLCAYSPIFSQTDSILLQINKEHLQFKKSGMQVLGGWALTNMAVSGFMLTQTRGVNYRFHEMNVFWNIVNLGIAGLGYYDAQNTTAGGIGLIETLSDHQNFEKILLLNAGLDVGYVMSGFYLRERSKQVSKFSNRLKGYGNSIILQGSFLLAFDIVLYSINQNKISMWLEQHNFDVQISPVSVSLGMNF</sequence>
<dbReference type="OrthoDB" id="1122568at2"/>
<keyword evidence="1" id="KW-1133">Transmembrane helix</keyword>
<gene>
    <name evidence="2" type="ORF">L21SP5_00491</name>
</gene>
<organism evidence="2 3">
    <name type="scientific">Salinivirga cyanobacteriivorans</name>
    <dbReference type="NCBI Taxonomy" id="1307839"/>
    <lineage>
        <taxon>Bacteria</taxon>
        <taxon>Pseudomonadati</taxon>
        <taxon>Bacteroidota</taxon>
        <taxon>Bacteroidia</taxon>
        <taxon>Bacteroidales</taxon>
        <taxon>Salinivirgaceae</taxon>
        <taxon>Salinivirga</taxon>
    </lineage>
</organism>
<feature type="transmembrane region" description="Helical" evidence="1">
    <location>
        <begin position="50"/>
        <end position="68"/>
    </location>
</feature>
<reference evidence="2 3" key="1">
    <citation type="submission" date="2015-11" db="EMBL/GenBank/DDBJ databases">
        <title>Description and complete genome sequence of a novel strain predominating in hypersaline microbial mats and representing a new family of the Bacteriodetes phylum.</title>
        <authorList>
            <person name="Spring S."/>
            <person name="Bunk B."/>
            <person name="Sproer C."/>
            <person name="Klenk H.-P."/>
        </authorList>
    </citation>
    <scope>NUCLEOTIDE SEQUENCE [LARGE SCALE GENOMIC DNA]</scope>
    <source>
        <strain evidence="2 3">L21-Spi-D4</strain>
    </source>
</reference>
<keyword evidence="1" id="KW-0812">Transmembrane</keyword>
<dbReference type="Proteomes" id="UP000064893">
    <property type="component" value="Chromosome"/>
</dbReference>
<dbReference type="KEGG" id="blq:L21SP5_00491"/>
<feature type="transmembrane region" description="Helical" evidence="1">
    <location>
        <begin position="120"/>
        <end position="138"/>
    </location>
</feature>
<dbReference type="AlphaFoldDB" id="A0A0S2HVT9"/>
<evidence type="ECO:0000313" key="3">
    <source>
        <dbReference type="Proteomes" id="UP000064893"/>
    </source>
</evidence>
<accession>A0A0S2HVT9</accession>
<feature type="transmembrane region" description="Helical" evidence="1">
    <location>
        <begin position="80"/>
        <end position="97"/>
    </location>
</feature>
<dbReference type="InterPro" id="IPR054261">
    <property type="entry name" value="DUF6992"/>
</dbReference>
<dbReference type="RefSeq" id="WP_057951742.1">
    <property type="nucleotide sequence ID" value="NZ_CP013118.1"/>
</dbReference>
<keyword evidence="1" id="KW-0472">Membrane</keyword>
<feature type="transmembrane region" description="Helical" evidence="1">
    <location>
        <begin position="159"/>
        <end position="176"/>
    </location>
</feature>
<protein>
    <submittedName>
        <fullName evidence="2">Uncharacterized protein</fullName>
    </submittedName>
</protein>
<dbReference type="STRING" id="1307839.L21SP5_00491"/>
<name>A0A0S2HVT9_9BACT</name>
<dbReference type="EMBL" id="CP013118">
    <property type="protein sequence ID" value="ALO14167.1"/>
    <property type="molecule type" value="Genomic_DNA"/>
</dbReference>
<evidence type="ECO:0000313" key="2">
    <source>
        <dbReference type="EMBL" id="ALO14167.1"/>
    </source>
</evidence>
<proteinExistence type="predicted"/>
<evidence type="ECO:0000256" key="1">
    <source>
        <dbReference type="SAM" id="Phobius"/>
    </source>
</evidence>
<dbReference type="Pfam" id="PF22503">
    <property type="entry name" value="DUF6992"/>
    <property type="match status" value="1"/>
</dbReference>